<name>A0A9I9DCY3_CUCME</name>
<dbReference type="PROSITE" id="PS00989">
    <property type="entry name" value="CLAT_ADAPTOR_S"/>
    <property type="match status" value="1"/>
</dbReference>
<evidence type="ECO:0000256" key="1">
    <source>
        <dbReference type="ARBA" id="ARBA00004180"/>
    </source>
</evidence>
<dbReference type="InterPro" id="IPR000804">
    <property type="entry name" value="Clathrin_sm-chain_CS"/>
</dbReference>
<sequence length="165" mass="18735">MIRSVIVMNTEGKPRFAKFYDFQPIEKQQELIRSVYGVLCSRAENISNFVEAESIFGSDSRLVYKHFATLYFVLVFNSSENELAMLDLIQVFVETLDKCFKNVCELDLVFNYSKMHSILDEIISGGQVLETSSSEVMKAVEEISKLETASNSINFVSKTVSGWRG</sequence>
<reference evidence="11" key="1">
    <citation type="submission" date="2023-03" db="UniProtKB">
        <authorList>
            <consortium name="EnsemblPlants"/>
        </authorList>
    </citation>
    <scope>IDENTIFICATION</scope>
</reference>
<dbReference type="RefSeq" id="XP_008452384.2">
    <property type="nucleotide sequence ID" value="XM_008454162.3"/>
</dbReference>
<proteinExistence type="inferred from homology"/>
<dbReference type="RefSeq" id="XP_008452390.2">
    <property type="nucleotide sequence ID" value="XM_008454168.3"/>
</dbReference>
<evidence type="ECO:0000256" key="7">
    <source>
        <dbReference type="ARBA" id="ARBA00023136"/>
    </source>
</evidence>
<evidence type="ECO:0000256" key="2">
    <source>
        <dbReference type="ARBA" id="ARBA00004555"/>
    </source>
</evidence>
<evidence type="ECO:0000256" key="3">
    <source>
        <dbReference type="ARBA" id="ARBA00006972"/>
    </source>
</evidence>
<dbReference type="InterPro" id="IPR011012">
    <property type="entry name" value="Longin-like_dom_sf"/>
</dbReference>
<dbReference type="InterPro" id="IPR027155">
    <property type="entry name" value="APS3"/>
</dbReference>
<dbReference type="EnsemblPlants" id="MELO3C016632.2.1">
    <property type="protein sequence ID" value="MELO3C016632.2.1"/>
    <property type="gene ID" value="MELO3C016632.2"/>
</dbReference>
<evidence type="ECO:0000256" key="5">
    <source>
        <dbReference type="ARBA" id="ARBA00022927"/>
    </source>
</evidence>
<comment type="similarity">
    <text evidence="3 9">Belongs to the adaptor complexes small subunit family.</text>
</comment>
<evidence type="ECO:0000256" key="8">
    <source>
        <dbReference type="ARBA" id="ARBA00023329"/>
    </source>
</evidence>
<evidence type="ECO:0000256" key="6">
    <source>
        <dbReference type="ARBA" id="ARBA00023034"/>
    </source>
</evidence>
<gene>
    <name evidence="11" type="primary">103493438</name>
</gene>
<keyword evidence="4 9" id="KW-0813">Transport</keyword>
<dbReference type="Pfam" id="PF01217">
    <property type="entry name" value="Clat_adaptor_s"/>
    <property type="match status" value="1"/>
</dbReference>
<keyword evidence="5 9" id="KW-0653">Protein transport</keyword>
<dbReference type="PANTHER" id="PTHR11753">
    <property type="entry name" value="ADAPTOR COMPLEXES SMALL SUBUNIT FAMILY"/>
    <property type="match status" value="1"/>
</dbReference>
<accession>A0A9I9DCY3</accession>
<dbReference type="RefSeq" id="XP_008452388.2">
    <property type="nucleotide sequence ID" value="XM_008454166.3"/>
</dbReference>
<organism evidence="11">
    <name type="scientific">Cucumis melo</name>
    <name type="common">Muskmelon</name>
    <dbReference type="NCBI Taxonomy" id="3656"/>
    <lineage>
        <taxon>Eukaryota</taxon>
        <taxon>Viridiplantae</taxon>
        <taxon>Streptophyta</taxon>
        <taxon>Embryophyta</taxon>
        <taxon>Tracheophyta</taxon>
        <taxon>Spermatophyta</taxon>
        <taxon>Magnoliopsida</taxon>
        <taxon>eudicotyledons</taxon>
        <taxon>Gunneridae</taxon>
        <taxon>Pentapetalae</taxon>
        <taxon>rosids</taxon>
        <taxon>fabids</taxon>
        <taxon>Cucurbitales</taxon>
        <taxon>Cucurbitaceae</taxon>
        <taxon>Benincaseae</taxon>
        <taxon>Cucumis</taxon>
    </lineage>
</organism>
<keyword evidence="7 9" id="KW-0472">Membrane</keyword>
<dbReference type="RefSeq" id="XP_008452391.2">
    <property type="nucleotide sequence ID" value="XM_008454169.3"/>
</dbReference>
<dbReference type="RefSeq" id="XP_008452389.2">
    <property type="nucleotide sequence ID" value="XM_008454167.3"/>
</dbReference>
<keyword evidence="8" id="KW-0968">Cytoplasmic vesicle</keyword>
<dbReference type="InterPro" id="IPR022775">
    <property type="entry name" value="AP_mu_sigma_su"/>
</dbReference>
<evidence type="ECO:0000313" key="11">
    <source>
        <dbReference type="EnsemblPlants" id="MELO3C016632.2.1"/>
    </source>
</evidence>
<dbReference type="RefSeq" id="XP_008452386.2">
    <property type="nucleotide sequence ID" value="XM_008454164.3"/>
</dbReference>
<dbReference type="PIRSF" id="PIRSF015588">
    <property type="entry name" value="AP_complex_sigma"/>
    <property type="match status" value="1"/>
</dbReference>
<evidence type="ECO:0000259" key="10">
    <source>
        <dbReference type="Pfam" id="PF01217"/>
    </source>
</evidence>
<comment type="subcellular location">
    <subcellularLocation>
        <location evidence="1">Cytoplasmic vesicle membrane</location>
        <topology evidence="1">Peripheral membrane protein</topology>
        <orientation evidence="1">Cytoplasmic side</orientation>
    </subcellularLocation>
    <subcellularLocation>
        <location evidence="2">Golgi apparatus</location>
    </subcellularLocation>
</comment>
<dbReference type="eggNOG" id="KOG0936">
    <property type="taxonomic scope" value="Eukaryota"/>
</dbReference>
<dbReference type="SUPFAM" id="SSF64356">
    <property type="entry name" value="SNARE-like"/>
    <property type="match status" value="1"/>
</dbReference>
<evidence type="ECO:0000256" key="9">
    <source>
        <dbReference type="PIRNR" id="PIRNR015588"/>
    </source>
</evidence>
<dbReference type="CDD" id="cd14834">
    <property type="entry name" value="AP3_sigma"/>
    <property type="match status" value="1"/>
</dbReference>
<keyword evidence="6" id="KW-0333">Golgi apparatus</keyword>
<protein>
    <recommendedName>
        <fullName evidence="9">AP complex subunit sigma</fullName>
    </recommendedName>
</protein>
<dbReference type="RefSeq" id="XP_008452387.2">
    <property type="nucleotide sequence ID" value="XM_008454165.3"/>
</dbReference>
<dbReference type="InterPro" id="IPR016635">
    <property type="entry name" value="AP_complex_ssu"/>
</dbReference>
<dbReference type="Gene3D" id="3.30.450.60">
    <property type="match status" value="1"/>
</dbReference>
<feature type="domain" description="AP complex mu/sigma subunit" evidence="10">
    <location>
        <begin position="1"/>
        <end position="146"/>
    </location>
</feature>
<evidence type="ECO:0000256" key="4">
    <source>
        <dbReference type="ARBA" id="ARBA00022448"/>
    </source>
</evidence>